<dbReference type="Pfam" id="PF07992">
    <property type="entry name" value="Pyr_redox_2"/>
    <property type="match status" value="1"/>
</dbReference>
<dbReference type="GO" id="GO:0005737">
    <property type="term" value="C:cytoplasm"/>
    <property type="evidence" value="ECO:0007669"/>
    <property type="project" value="TreeGrafter"/>
</dbReference>
<dbReference type="Gene3D" id="3.50.50.100">
    <property type="match status" value="1"/>
</dbReference>
<reference evidence="6" key="1">
    <citation type="submission" date="2023-03" db="EMBL/GenBank/DDBJ databases">
        <title>Massive genome expansion in bonnet fungi (Mycena s.s.) driven by repeated elements and novel gene families across ecological guilds.</title>
        <authorList>
            <consortium name="Lawrence Berkeley National Laboratory"/>
            <person name="Harder C.B."/>
            <person name="Miyauchi S."/>
            <person name="Viragh M."/>
            <person name="Kuo A."/>
            <person name="Thoen E."/>
            <person name="Andreopoulos B."/>
            <person name="Lu D."/>
            <person name="Skrede I."/>
            <person name="Drula E."/>
            <person name="Henrissat B."/>
            <person name="Morin E."/>
            <person name="Kohler A."/>
            <person name="Barry K."/>
            <person name="LaButti K."/>
            <person name="Morin E."/>
            <person name="Salamov A."/>
            <person name="Lipzen A."/>
            <person name="Mereny Z."/>
            <person name="Hegedus B."/>
            <person name="Baldrian P."/>
            <person name="Stursova M."/>
            <person name="Weitz H."/>
            <person name="Taylor A."/>
            <person name="Grigoriev I.V."/>
            <person name="Nagy L.G."/>
            <person name="Martin F."/>
            <person name="Kauserud H."/>
        </authorList>
    </citation>
    <scope>NUCLEOTIDE SEQUENCE</scope>
    <source>
        <strain evidence="6">CBHHK173m</strain>
    </source>
</reference>
<keyword evidence="7" id="KW-1185">Reference proteome</keyword>
<dbReference type="InterPro" id="IPR036188">
    <property type="entry name" value="FAD/NAD-bd_sf"/>
</dbReference>
<evidence type="ECO:0000256" key="1">
    <source>
        <dbReference type="ARBA" id="ARBA00006442"/>
    </source>
</evidence>
<keyword evidence="4" id="KW-0560">Oxidoreductase</keyword>
<comment type="similarity">
    <text evidence="1">Belongs to the FAD-dependent oxidoreductase family.</text>
</comment>
<dbReference type="GO" id="GO:0004174">
    <property type="term" value="F:electron-transferring-flavoprotein dehydrogenase activity"/>
    <property type="evidence" value="ECO:0007669"/>
    <property type="project" value="TreeGrafter"/>
</dbReference>
<feature type="domain" description="FAD/NAD(P)-binding" evidence="5">
    <location>
        <begin position="8"/>
        <end position="294"/>
    </location>
</feature>
<dbReference type="SUPFAM" id="SSF51905">
    <property type="entry name" value="FAD/NAD(P)-binding domain"/>
    <property type="match status" value="1"/>
</dbReference>
<gene>
    <name evidence="6" type="ORF">B0H15DRAFT_811881</name>
</gene>
<keyword evidence="3" id="KW-0274">FAD</keyword>
<evidence type="ECO:0000313" key="7">
    <source>
        <dbReference type="Proteomes" id="UP001222325"/>
    </source>
</evidence>
<sequence length="373" mass="40010">MPTASKKTIVVVGGGSGSGATAARTLSEKLPSAQITLINPLPYAVSRPTIPRMTVSDDNDLIETALIPYDKLFKNSNGTFVQGVVDRIEANQKGGVVFLADGKQLPYDALVLSPGSLWEGPMDIPDDSTAVKEFIATSRANFKKAQKIVLVGGGAVGIEYAGEIKDIWPSKEVTIVHSDKALTNSAYSAKFRKNLEGSLRKRGVKIILEDFVDEIPPPGPATIKTRKGTVIEADLVIPTRGPRPRTEFVAKSLGADTLDEHQQIKVKPTLQLINHPDIFAMGDATNIVEQKQVMKANAHAAIVAANVIAYLNGSSALKPYKGSPEMILISIGKNAGQGFMGFFGGITVGDWFVKTIKSKTLMVPMSRGYMGYK</sequence>
<dbReference type="PANTHER" id="PTHR43735">
    <property type="entry name" value="APOPTOSIS-INDUCING FACTOR 1"/>
    <property type="match status" value="1"/>
</dbReference>
<dbReference type="Proteomes" id="UP001222325">
    <property type="component" value="Unassembled WGS sequence"/>
</dbReference>
<dbReference type="PRINTS" id="PR00368">
    <property type="entry name" value="FADPNR"/>
</dbReference>
<dbReference type="GO" id="GO:0050660">
    <property type="term" value="F:flavin adenine dinucleotide binding"/>
    <property type="evidence" value="ECO:0007669"/>
    <property type="project" value="TreeGrafter"/>
</dbReference>
<evidence type="ECO:0000256" key="3">
    <source>
        <dbReference type="ARBA" id="ARBA00022827"/>
    </source>
</evidence>
<dbReference type="PANTHER" id="PTHR43735:SF3">
    <property type="entry name" value="FERROPTOSIS SUPPRESSOR PROTEIN 1"/>
    <property type="match status" value="1"/>
</dbReference>
<dbReference type="InterPro" id="IPR023753">
    <property type="entry name" value="FAD/NAD-binding_dom"/>
</dbReference>
<keyword evidence="2" id="KW-0285">Flavoprotein</keyword>
<accession>A0AAD6UHJ3</accession>
<evidence type="ECO:0000256" key="2">
    <source>
        <dbReference type="ARBA" id="ARBA00022630"/>
    </source>
</evidence>
<evidence type="ECO:0000259" key="5">
    <source>
        <dbReference type="Pfam" id="PF07992"/>
    </source>
</evidence>
<dbReference type="AlphaFoldDB" id="A0AAD6UHJ3"/>
<comment type="caution">
    <text evidence="6">The sequence shown here is derived from an EMBL/GenBank/DDBJ whole genome shotgun (WGS) entry which is preliminary data.</text>
</comment>
<dbReference type="EMBL" id="JARJCN010000002">
    <property type="protein sequence ID" value="KAJ7103336.1"/>
    <property type="molecule type" value="Genomic_DNA"/>
</dbReference>
<protein>
    <recommendedName>
        <fullName evidence="5">FAD/NAD(P)-binding domain-containing protein</fullName>
    </recommendedName>
</protein>
<evidence type="ECO:0000313" key="6">
    <source>
        <dbReference type="EMBL" id="KAJ7103336.1"/>
    </source>
</evidence>
<organism evidence="6 7">
    <name type="scientific">Mycena belliarum</name>
    <dbReference type="NCBI Taxonomy" id="1033014"/>
    <lineage>
        <taxon>Eukaryota</taxon>
        <taxon>Fungi</taxon>
        <taxon>Dikarya</taxon>
        <taxon>Basidiomycota</taxon>
        <taxon>Agaricomycotina</taxon>
        <taxon>Agaricomycetes</taxon>
        <taxon>Agaricomycetidae</taxon>
        <taxon>Agaricales</taxon>
        <taxon>Marasmiineae</taxon>
        <taxon>Mycenaceae</taxon>
        <taxon>Mycena</taxon>
    </lineage>
</organism>
<evidence type="ECO:0000256" key="4">
    <source>
        <dbReference type="ARBA" id="ARBA00023002"/>
    </source>
</evidence>
<name>A0AAD6UHJ3_9AGAR</name>
<proteinExistence type="inferred from homology"/>
<dbReference type="PRINTS" id="PR00411">
    <property type="entry name" value="PNDRDTASEI"/>
</dbReference>